<protein>
    <submittedName>
        <fullName evidence="5">Dihydrodipicolinate synthase family protein</fullName>
    </submittedName>
</protein>
<name>A0A927D5Z3_9RHOB</name>
<dbReference type="PIRSF" id="PIRSF001365">
    <property type="entry name" value="DHDPS"/>
    <property type="match status" value="1"/>
</dbReference>
<evidence type="ECO:0000256" key="4">
    <source>
        <dbReference type="PIRSR" id="PIRSR001365-2"/>
    </source>
</evidence>
<accession>A0A927D5Z3</accession>
<dbReference type="GO" id="GO:0005829">
    <property type="term" value="C:cytosol"/>
    <property type="evidence" value="ECO:0007669"/>
    <property type="project" value="TreeGrafter"/>
</dbReference>
<dbReference type="PANTHER" id="PTHR12128:SF66">
    <property type="entry name" value="4-HYDROXY-2-OXOGLUTARATE ALDOLASE, MITOCHONDRIAL"/>
    <property type="match status" value="1"/>
</dbReference>
<reference evidence="5" key="1">
    <citation type="submission" date="2020-08" db="EMBL/GenBank/DDBJ databases">
        <title>Sulfitobacter aestuariivivens sp. nov., isolated from a tidal flat.</title>
        <authorList>
            <person name="Park S."/>
            <person name="Yoon J.-H."/>
        </authorList>
    </citation>
    <scope>NUCLEOTIDE SEQUENCE</scope>
    <source>
        <strain evidence="5">TSTF-M16</strain>
    </source>
</reference>
<dbReference type="AlphaFoldDB" id="A0A927D5Z3"/>
<sequence length="331" mass="35837">MRLSETTSGVFTIMATPFDTQGRLDLDALGPMMAFYRDAGCDGVTLLGVMGEAPKMSSGETRALLTEAVRYAGHMTVLVGLGAMGVAPFCEASKALVDLGAHGVMVNAPATLKTDADGVSYFTQVGQGLGDIPFVLQDFPVATGVHLPSETLKVVGETCENLMMLKLEDWPSWSKITHLRARADKGEIRRLSILSGFGALYLPEDLMCGSDGAMTGFSFPEMLRAVCDLAAQDAHERMYDVFDAFAPLVRMEMSLTTGLAVRKYILHRRGVLPTPTLRAPGAALTPDDRSRVDRLLARLEQRCDAIGFDVQLVAPLAERAQTTSFNREELQ</sequence>
<comment type="similarity">
    <text evidence="1 3">Belongs to the DapA family.</text>
</comment>
<dbReference type="Proteomes" id="UP000635142">
    <property type="component" value="Unassembled WGS sequence"/>
</dbReference>
<feature type="binding site" evidence="4">
    <location>
        <position position="214"/>
    </location>
    <ligand>
        <name>pyruvate</name>
        <dbReference type="ChEBI" id="CHEBI:15361"/>
    </ligand>
</feature>
<dbReference type="RefSeq" id="WP_191076709.1">
    <property type="nucleotide sequence ID" value="NZ_JACTAG010000002.1"/>
</dbReference>
<gene>
    <name evidence="5" type="ORF">H9Q16_17570</name>
</gene>
<comment type="caution">
    <text evidence="5">The sequence shown here is derived from an EMBL/GenBank/DDBJ whole genome shotgun (WGS) entry which is preliminary data.</text>
</comment>
<dbReference type="InterPro" id="IPR002220">
    <property type="entry name" value="DapA-like"/>
</dbReference>
<keyword evidence="2 3" id="KW-0456">Lyase</keyword>
<dbReference type="CDD" id="cd00408">
    <property type="entry name" value="DHDPS-like"/>
    <property type="match status" value="1"/>
</dbReference>
<evidence type="ECO:0000256" key="2">
    <source>
        <dbReference type="ARBA" id="ARBA00023239"/>
    </source>
</evidence>
<dbReference type="PRINTS" id="PR00146">
    <property type="entry name" value="DHPICSNTHASE"/>
</dbReference>
<evidence type="ECO:0000313" key="5">
    <source>
        <dbReference type="EMBL" id="MBD3665748.1"/>
    </source>
</evidence>
<dbReference type="PANTHER" id="PTHR12128">
    <property type="entry name" value="DIHYDRODIPICOLINATE SYNTHASE"/>
    <property type="match status" value="1"/>
</dbReference>
<dbReference type="SMART" id="SM01130">
    <property type="entry name" value="DHDPS"/>
    <property type="match status" value="1"/>
</dbReference>
<evidence type="ECO:0000256" key="1">
    <source>
        <dbReference type="ARBA" id="ARBA00007592"/>
    </source>
</evidence>
<dbReference type="Gene3D" id="3.20.20.70">
    <property type="entry name" value="Aldolase class I"/>
    <property type="match status" value="1"/>
</dbReference>
<organism evidence="5 6">
    <name type="scientific">Sulfitobacter aestuariivivens</name>
    <dbReference type="NCBI Taxonomy" id="2766981"/>
    <lineage>
        <taxon>Bacteria</taxon>
        <taxon>Pseudomonadati</taxon>
        <taxon>Pseudomonadota</taxon>
        <taxon>Alphaproteobacteria</taxon>
        <taxon>Rhodobacterales</taxon>
        <taxon>Roseobacteraceae</taxon>
        <taxon>Sulfitobacter</taxon>
    </lineage>
</organism>
<evidence type="ECO:0000313" key="6">
    <source>
        <dbReference type="Proteomes" id="UP000635142"/>
    </source>
</evidence>
<dbReference type="EMBL" id="JACTAG010000002">
    <property type="protein sequence ID" value="MBD3665748.1"/>
    <property type="molecule type" value="Genomic_DNA"/>
</dbReference>
<dbReference type="Pfam" id="PF00701">
    <property type="entry name" value="DHDPS"/>
    <property type="match status" value="1"/>
</dbReference>
<proteinExistence type="inferred from homology"/>
<dbReference type="InterPro" id="IPR013785">
    <property type="entry name" value="Aldolase_TIM"/>
</dbReference>
<evidence type="ECO:0000256" key="3">
    <source>
        <dbReference type="PIRNR" id="PIRNR001365"/>
    </source>
</evidence>
<dbReference type="GO" id="GO:0008840">
    <property type="term" value="F:4-hydroxy-tetrahydrodipicolinate synthase activity"/>
    <property type="evidence" value="ECO:0007669"/>
    <property type="project" value="TreeGrafter"/>
</dbReference>
<dbReference type="SUPFAM" id="SSF51569">
    <property type="entry name" value="Aldolase"/>
    <property type="match status" value="1"/>
</dbReference>
<keyword evidence="6" id="KW-1185">Reference proteome</keyword>